<proteinExistence type="inferred from homology"/>
<feature type="region of interest" description="Disordered" evidence="8">
    <location>
        <begin position="1"/>
        <end position="32"/>
    </location>
</feature>
<dbReference type="InterPro" id="IPR023867">
    <property type="entry name" value="Sulphatase_maturase_rSAM"/>
</dbReference>
<comment type="similarity">
    <text evidence="7">Belongs to the radical SAM superfamily. Anaerobic sulfatase-maturating enzyme family.</text>
</comment>
<name>A0A426TVY8_9CHLR</name>
<dbReference type="SFLD" id="SFLDG01386">
    <property type="entry name" value="main_SPASM_domain-containing"/>
    <property type="match status" value="1"/>
</dbReference>
<keyword evidence="5" id="KW-0408">Iron</keyword>
<evidence type="ECO:0000256" key="1">
    <source>
        <dbReference type="ARBA" id="ARBA00001966"/>
    </source>
</evidence>
<evidence type="ECO:0000256" key="3">
    <source>
        <dbReference type="ARBA" id="ARBA00022691"/>
    </source>
</evidence>
<keyword evidence="6" id="KW-0411">Iron-sulfur</keyword>
<evidence type="ECO:0000256" key="7">
    <source>
        <dbReference type="ARBA" id="ARBA00023601"/>
    </source>
</evidence>
<feature type="domain" description="Radical SAM core" evidence="9">
    <location>
        <begin position="211"/>
        <end position="432"/>
    </location>
</feature>
<dbReference type="Gene3D" id="3.20.20.70">
    <property type="entry name" value="Aldolase class I"/>
    <property type="match status" value="1"/>
</dbReference>
<dbReference type="Proteomes" id="UP000280307">
    <property type="component" value="Unassembled WGS sequence"/>
</dbReference>
<gene>
    <name evidence="10" type="ORF">EI684_15145</name>
</gene>
<keyword evidence="4" id="KW-0479">Metal-binding</keyword>
<dbReference type="InterPro" id="IPR013785">
    <property type="entry name" value="Aldolase_TIM"/>
</dbReference>
<dbReference type="SFLD" id="SFLDG01384">
    <property type="entry name" value="thioether_bond_formation_requi"/>
    <property type="match status" value="1"/>
</dbReference>
<keyword evidence="3" id="KW-0949">S-adenosyl-L-methionine</keyword>
<dbReference type="GO" id="GO:0016491">
    <property type="term" value="F:oxidoreductase activity"/>
    <property type="evidence" value="ECO:0007669"/>
    <property type="project" value="InterPro"/>
</dbReference>
<dbReference type="SFLD" id="SFLDS00029">
    <property type="entry name" value="Radical_SAM"/>
    <property type="match status" value="1"/>
</dbReference>
<organism evidence="10 11">
    <name type="scientific">Candidatus Viridilinea halotolerans</name>
    <dbReference type="NCBI Taxonomy" id="2491704"/>
    <lineage>
        <taxon>Bacteria</taxon>
        <taxon>Bacillati</taxon>
        <taxon>Chloroflexota</taxon>
        <taxon>Chloroflexia</taxon>
        <taxon>Chloroflexales</taxon>
        <taxon>Chloroflexineae</taxon>
        <taxon>Oscillochloridaceae</taxon>
        <taxon>Candidatus Viridilinea</taxon>
    </lineage>
</organism>
<protein>
    <submittedName>
        <fullName evidence="10">Radical SAM protein</fullName>
    </submittedName>
</protein>
<evidence type="ECO:0000256" key="8">
    <source>
        <dbReference type="SAM" id="MobiDB-lite"/>
    </source>
</evidence>
<dbReference type="InterPro" id="IPR007197">
    <property type="entry name" value="rSAM"/>
</dbReference>
<dbReference type="SFLD" id="SFLDG01067">
    <property type="entry name" value="SPASM/twitch_domain_containing"/>
    <property type="match status" value="1"/>
</dbReference>
<sequence length="600" mass="63532">PCPRTPTRRMALSGAMPPTTPPEGTLKNCGACAPLPQRGRGVGGEGHLGHPKIPSVAAGSDAPSAPEPLLSMRIAPMAHVIVASDELLCTTPNDCGCAEYRRPPDQPWRPLVNDCGFWDERGARRQSVTDHGRLVAHPLLQMLPLAQDYKLAFVPSYGHVAVLDAEAAALVAQLPLGQRALRDDEAAALQQLAHAGLVGEQPTPHIPPPPAPTTLVAWLHLTSACNLRCGYCYVAQERVAMAPATAHRAVDAVLAAALRHGYRNVLLKYGGGEPLLQLPLLLEVQRRAQAAAQAQGVQLAGAVLSNGVLLDAAAAAQLAEAGLSLMVSLDGPPALHDAQRPTAGGKPSFAAARRGLHLARRAGVAVNVGITVTAANIAALPEFVALLLAEELPFSFSLYRQPVAGADLAADAEAIIAGMRRVYAVVAAQPPRWSVLGALLDRTHAGVAYQRSCAAGEHYMVVDPHGGVARCQMSLDEPLSSIIAADPLGDIRRSQRGAYNIPVDGKSGCRTCGWRYWCGGGCPVATYRATGCHSAPSPHCAVYQALLPDLLRLEGLRMLYWHQRLHIHAQPPTIDQVAHTPVAELIQRLRRNGEAAAMLR</sequence>
<evidence type="ECO:0000313" key="11">
    <source>
        <dbReference type="Proteomes" id="UP000280307"/>
    </source>
</evidence>
<dbReference type="PROSITE" id="PS01305">
    <property type="entry name" value="MOAA_NIFB_PQQE"/>
    <property type="match status" value="1"/>
</dbReference>
<dbReference type="AlphaFoldDB" id="A0A426TVY8"/>
<evidence type="ECO:0000256" key="5">
    <source>
        <dbReference type="ARBA" id="ARBA00023004"/>
    </source>
</evidence>
<comment type="cofactor">
    <cofactor evidence="1">
        <name>[4Fe-4S] cluster</name>
        <dbReference type="ChEBI" id="CHEBI:49883"/>
    </cofactor>
</comment>
<dbReference type="PROSITE" id="PS51918">
    <property type="entry name" value="RADICAL_SAM"/>
    <property type="match status" value="1"/>
</dbReference>
<dbReference type="InterPro" id="IPR000385">
    <property type="entry name" value="MoaA_NifB_PqqE_Fe-S-bd_CS"/>
</dbReference>
<evidence type="ECO:0000256" key="2">
    <source>
        <dbReference type="ARBA" id="ARBA00022485"/>
    </source>
</evidence>
<dbReference type="Pfam" id="PF04055">
    <property type="entry name" value="Radical_SAM"/>
    <property type="match status" value="1"/>
</dbReference>
<evidence type="ECO:0000256" key="6">
    <source>
        <dbReference type="ARBA" id="ARBA00023014"/>
    </source>
</evidence>
<dbReference type="GO" id="GO:0046872">
    <property type="term" value="F:metal ion binding"/>
    <property type="evidence" value="ECO:0007669"/>
    <property type="project" value="UniProtKB-KW"/>
</dbReference>
<keyword evidence="2" id="KW-0004">4Fe-4S</keyword>
<accession>A0A426TVY8</accession>
<reference evidence="10 11" key="1">
    <citation type="submission" date="2018-12" db="EMBL/GenBank/DDBJ databases">
        <title>Genome Sequence of Candidatus Viridilinea halotolerans isolated from saline sulfide-rich spring.</title>
        <authorList>
            <person name="Grouzdev D.S."/>
            <person name="Burganskaya E.I."/>
            <person name="Krutkina M.S."/>
            <person name="Sukhacheva M.V."/>
            <person name="Gorlenko V.M."/>
        </authorList>
    </citation>
    <scope>NUCLEOTIDE SEQUENCE [LARGE SCALE GENOMIC DNA]</scope>
    <source>
        <strain evidence="10">Chok-6</strain>
    </source>
</reference>
<feature type="non-terminal residue" evidence="10">
    <location>
        <position position="1"/>
    </location>
</feature>
<evidence type="ECO:0000313" key="10">
    <source>
        <dbReference type="EMBL" id="RRR69628.1"/>
    </source>
</evidence>
<evidence type="ECO:0000256" key="4">
    <source>
        <dbReference type="ARBA" id="ARBA00022723"/>
    </source>
</evidence>
<dbReference type="InterPro" id="IPR058240">
    <property type="entry name" value="rSAM_sf"/>
</dbReference>
<dbReference type="PANTHER" id="PTHR43273:SF3">
    <property type="entry name" value="ANAEROBIC SULFATASE-MATURATING ENZYME HOMOLOG ASLB-RELATED"/>
    <property type="match status" value="1"/>
</dbReference>
<evidence type="ECO:0000259" key="9">
    <source>
        <dbReference type="PROSITE" id="PS51918"/>
    </source>
</evidence>
<dbReference type="NCBIfam" id="TIGR04085">
    <property type="entry name" value="rSAM_more_4Fe4S"/>
    <property type="match status" value="1"/>
</dbReference>
<dbReference type="GO" id="GO:0051539">
    <property type="term" value="F:4 iron, 4 sulfur cluster binding"/>
    <property type="evidence" value="ECO:0007669"/>
    <property type="project" value="UniProtKB-KW"/>
</dbReference>
<dbReference type="InterPro" id="IPR023885">
    <property type="entry name" value="4Fe4S-binding_SPASM_dom"/>
</dbReference>
<dbReference type="PANTHER" id="PTHR43273">
    <property type="entry name" value="ANAEROBIC SULFATASE-MATURATING ENZYME HOMOLOG ASLB-RELATED"/>
    <property type="match status" value="1"/>
</dbReference>
<comment type="caution">
    <text evidence="10">The sequence shown here is derived from an EMBL/GenBank/DDBJ whole genome shotgun (WGS) entry which is preliminary data.</text>
</comment>
<dbReference type="SUPFAM" id="SSF102114">
    <property type="entry name" value="Radical SAM enzymes"/>
    <property type="match status" value="1"/>
</dbReference>
<dbReference type="EMBL" id="RSAS01000608">
    <property type="protein sequence ID" value="RRR69628.1"/>
    <property type="molecule type" value="Genomic_DNA"/>
</dbReference>